<keyword evidence="1" id="KW-0614">Plasmid</keyword>
<evidence type="ECO:0000313" key="2">
    <source>
        <dbReference type="Proteomes" id="UP000305888"/>
    </source>
</evidence>
<name>A0A5B8FJD1_9RHOB</name>
<protein>
    <submittedName>
        <fullName evidence="1">Uncharacterized protein</fullName>
    </submittedName>
</protein>
<keyword evidence="2" id="KW-1185">Reference proteome</keyword>
<proteinExistence type="predicted"/>
<dbReference type="EMBL" id="CP040819">
    <property type="protein sequence ID" value="QDL94168.1"/>
    <property type="molecule type" value="Genomic_DNA"/>
</dbReference>
<dbReference type="KEGG" id="ppru:FDP22_20145"/>
<dbReference type="RefSeq" id="WP_138578020.1">
    <property type="nucleotide sequence ID" value="NZ_CP040819.1"/>
</dbReference>
<gene>
    <name evidence="1" type="ORF">FDP22_20145</name>
</gene>
<reference evidence="1 2" key="1">
    <citation type="submission" date="2019-06" db="EMBL/GenBank/DDBJ databases">
        <title>Genome sequence of Rhodobacteraceae bacterium D4M1.</title>
        <authorList>
            <person name="Cao J."/>
        </authorList>
    </citation>
    <scope>NUCLEOTIDE SEQUENCE [LARGE SCALE GENOMIC DNA]</scope>
    <source>
        <strain evidence="1 2">D4M1</strain>
        <plasmid evidence="2">pd4m1a</plasmid>
    </source>
</reference>
<evidence type="ECO:0000313" key="1">
    <source>
        <dbReference type="EMBL" id="QDL94168.1"/>
    </source>
</evidence>
<dbReference type="Proteomes" id="UP000305888">
    <property type="component" value="Plasmid pD4M1A"/>
</dbReference>
<accession>A0A5B8FJD1</accession>
<geneLocation type="plasmid" evidence="2">
    <name>pd4m1a</name>
</geneLocation>
<organism evidence="1 2">
    <name type="scientific">Paroceanicella profunda</name>
    <dbReference type="NCBI Taxonomy" id="2579971"/>
    <lineage>
        <taxon>Bacteria</taxon>
        <taxon>Pseudomonadati</taxon>
        <taxon>Pseudomonadota</taxon>
        <taxon>Alphaproteobacteria</taxon>
        <taxon>Rhodobacterales</taxon>
        <taxon>Paracoccaceae</taxon>
        <taxon>Paroceanicella</taxon>
    </lineage>
</organism>
<dbReference type="OrthoDB" id="7658483at2"/>
<dbReference type="AlphaFoldDB" id="A0A5B8FJD1"/>
<sequence>MTDWLMAHDGARVRHAARGAADADFGVVAEWSVRLDGVDAGRFRASLARQVRQDLWRALARVRGFSPVVEVSTSAPEGGAALLEVTAGGALRAGGRVTDGLAGRVSGLIGDEARRARWVRHALRRARGPAKSAATISQKETASC</sequence>